<organism evidence="1 2">
    <name type="scientific">Gracilariopsis chorda</name>
    <dbReference type="NCBI Taxonomy" id="448386"/>
    <lineage>
        <taxon>Eukaryota</taxon>
        <taxon>Rhodophyta</taxon>
        <taxon>Florideophyceae</taxon>
        <taxon>Rhodymeniophycidae</taxon>
        <taxon>Gracilariales</taxon>
        <taxon>Gracilariaceae</taxon>
        <taxon>Gracilariopsis</taxon>
    </lineage>
</organism>
<name>A0A2V3IN50_9FLOR</name>
<proteinExistence type="predicted"/>
<protein>
    <submittedName>
        <fullName evidence="1">Uncharacterized protein</fullName>
    </submittedName>
</protein>
<dbReference type="Proteomes" id="UP000247409">
    <property type="component" value="Unassembled WGS sequence"/>
</dbReference>
<dbReference type="OrthoDB" id="10377196at2759"/>
<evidence type="ECO:0000313" key="1">
    <source>
        <dbReference type="EMBL" id="PXF43487.1"/>
    </source>
</evidence>
<dbReference type="EMBL" id="NBIV01000124">
    <property type="protein sequence ID" value="PXF43487.1"/>
    <property type="molecule type" value="Genomic_DNA"/>
</dbReference>
<evidence type="ECO:0000313" key="2">
    <source>
        <dbReference type="Proteomes" id="UP000247409"/>
    </source>
</evidence>
<reference evidence="1 2" key="1">
    <citation type="journal article" date="2018" name="Mol. Biol. Evol.">
        <title>Analysis of the draft genome of the red seaweed Gracilariopsis chorda provides insights into genome size evolution in Rhodophyta.</title>
        <authorList>
            <person name="Lee J."/>
            <person name="Yang E.C."/>
            <person name="Graf L."/>
            <person name="Yang J.H."/>
            <person name="Qiu H."/>
            <person name="Zel Zion U."/>
            <person name="Chan C.X."/>
            <person name="Stephens T.G."/>
            <person name="Weber A.P.M."/>
            <person name="Boo G.H."/>
            <person name="Boo S.M."/>
            <person name="Kim K.M."/>
            <person name="Shin Y."/>
            <person name="Jung M."/>
            <person name="Lee S.J."/>
            <person name="Yim H.S."/>
            <person name="Lee J.H."/>
            <person name="Bhattacharya D."/>
            <person name="Yoon H.S."/>
        </authorList>
    </citation>
    <scope>NUCLEOTIDE SEQUENCE [LARGE SCALE GENOMIC DNA]</scope>
    <source>
        <strain evidence="1 2">SKKU-2015</strain>
        <tissue evidence="1">Whole body</tissue>
    </source>
</reference>
<keyword evidence="2" id="KW-1185">Reference proteome</keyword>
<dbReference type="AlphaFoldDB" id="A0A2V3IN50"/>
<accession>A0A2V3IN50</accession>
<gene>
    <name evidence="1" type="ORF">BWQ96_06780</name>
</gene>
<sequence length="654" mass="71685">MEGAPEIAFRLAQLGSMFSSQHRFVKAACAYSSASRASRSSPGMQAYCLYHASLNLFQHATVAQSANTSELLTRALQQLRKCNILLRNQPASFEIRMQVTALLERIYTANRDSLAAAKIINSGLEAIARSQEDRTSLMKWWIYFRGRAVGNALTTGNSTQHAAGIASETAQQCVNSGDHISAAGFFLAQCQVSLANTSPRTHLIPDFERALSCLTTASPASPIQRSEVIMLTVCHHVLEALSCFRVGNLAEVGSSIIGRLQAAYAKLRALKNTTNVRREINANWKWVNLEVIAALAFHILGVVRRGSSAGGKRPKSHPTRMALLALGKLGIPPRMLPNLKVSDLNVRGVSRTAIHALCVALLEGAARSYLAEGDLREASMFVSAAAKIVFIDSRSRKLISQVEHGEDVDLAPVVQITMPHGELLQRSALLLLVSEYHSLRATISGARVATRFLQAIKTLPARMRPVCGEVWVTDTWQQAISHLSLLVGMERMKHPLEDERFQPSTVNSEEDVVRTDFTNAQVLAMALFTVGVYNLRKPAIIEAQRALNASIDILKDVKALNQQAMANVLAVYSSIGMLHLSITSKDSNMTIEAVNLAKTINDPITMVRACRQRRKLIHRLGIVDTEKAEAEQLLRDAMVISEGKRKLAVPHILC</sequence>
<comment type="caution">
    <text evidence="1">The sequence shown here is derived from an EMBL/GenBank/DDBJ whole genome shotgun (WGS) entry which is preliminary data.</text>
</comment>